<organism evidence="2 3">
    <name type="scientific">Methylobacterium isbiliense</name>
    <dbReference type="NCBI Taxonomy" id="315478"/>
    <lineage>
        <taxon>Bacteria</taxon>
        <taxon>Pseudomonadati</taxon>
        <taxon>Pseudomonadota</taxon>
        <taxon>Alphaproteobacteria</taxon>
        <taxon>Hyphomicrobiales</taxon>
        <taxon>Methylobacteriaceae</taxon>
        <taxon>Methylobacterium</taxon>
    </lineage>
</organism>
<keyword evidence="3" id="KW-1185">Reference proteome</keyword>
<dbReference type="Proteomes" id="UP001055153">
    <property type="component" value="Unassembled WGS sequence"/>
</dbReference>
<evidence type="ECO:0000313" key="2">
    <source>
        <dbReference type="EMBL" id="GJD98805.1"/>
    </source>
</evidence>
<name>A0ABQ4SAW4_9HYPH</name>
<proteinExistence type="predicted"/>
<reference evidence="2" key="2">
    <citation type="submission" date="2021-08" db="EMBL/GenBank/DDBJ databases">
        <authorList>
            <person name="Tani A."/>
            <person name="Ola A."/>
            <person name="Ogura Y."/>
            <person name="Katsura K."/>
            <person name="Hayashi T."/>
        </authorList>
    </citation>
    <scope>NUCLEOTIDE SEQUENCE</scope>
    <source>
        <strain evidence="2">DSM 17168</strain>
    </source>
</reference>
<evidence type="ECO:0000313" key="3">
    <source>
        <dbReference type="Proteomes" id="UP001055153"/>
    </source>
</evidence>
<feature type="chain" id="PRO_5047479483" evidence="1">
    <location>
        <begin position="19"/>
        <end position="169"/>
    </location>
</feature>
<sequence>MRSLIAVLACLIAAGAQAEGFAQRDLRTVAGEATASLEASLGGRIASRAEPGRLTLTCPDCAGGPMIDLLIGRQTDGTEERVRSGRTSMAQLEALCQARSPDCRLSGLPVAPAVGWITTYAIGKTAGSTAIILRDGDMLTIRSLASDGAIARRNAETLARSVAPRIVGR</sequence>
<evidence type="ECO:0000256" key="1">
    <source>
        <dbReference type="SAM" id="SignalP"/>
    </source>
</evidence>
<gene>
    <name evidence="2" type="ORF">GMJLKIPL_0717</name>
</gene>
<comment type="caution">
    <text evidence="2">The sequence shown here is derived from an EMBL/GenBank/DDBJ whole genome shotgun (WGS) entry which is preliminary data.</text>
</comment>
<dbReference type="EMBL" id="BPQQ01000008">
    <property type="protein sequence ID" value="GJD98805.1"/>
    <property type="molecule type" value="Genomic_DNA"/>
</dbReference>
<dbReference type="RefSeq" id="WP_238233752.1">
    <property type="nucleotide sequence ID" value="NZ_BPQQ01000008.1"/>
</dbReference>
<keyword evidence="1" id="KW-0732">Signal</keyword>
<accession>A0ABQ4SAW4</accession>
<feature type="signal peptide" evidence="1">
    <location>
        <begin position="1"/>
        <end position="18"/>
    </location>
</feature>
<protein>
    <submittedName>
        <fullName evidence="2">Uncharacterized protein</fullName>
    </submittedName>
</protein>
<reference evidence="2" key="1">
    <citation type="journal article" date="2021" name="Front. Microbiol.">
        <title>Comprehensive Comparative Genomics and Phenotyping of Methylobacterium Species.</title>
        <authorList>
            <person name="Alessa O."/>
            <person name="Ogura Y."/>
            <person name="Fujitani Y."/>
            <person name="Takami H."/>
            <person name="Hayashi T."/>
            <person name="Sahin N."/>
            <person name="Tani A."/>
        </authorList>
    </citation>
    <scope>NUCLEOTIDE SEQUENCE</scope>
    <source>
        <strain evidence="2">DSM 17168</strain>
    </source>
</reference>